<dbReference type="InterPro" id="IPR001841">
    <property type="entry name" value="Znf_RING"/>
</dbReference>
<dbReference type="InterPro" id="IPR013083">
    <property type="entry name" value="Znf_RING/FYVE/PHD"/>
</dbReference>
<dbReference type="GO" id="GO:0006511">
    <property type="term" value="P:ubiquitin-dependent protein catabolic process"/>
    <property type="evidence" value="ECO:0007669"/>
    <property type="project" value="TreeGrafter"/>
</dbReference>
<dbReference type="SUPFAM" id="SSF57850">
    <property type="entry name" value="RING/U-box"/>
    <property type="match status" value="1"/>
</dbReference>
<evidence type="ECO:0000313" key="7">
    <source>
        <dbReference type="EMBL" id="RZC59860.1"/>
    </source>
</evidence>
<keyword evidence="3" id="KW-0862">Zinc</keyword>
<dbReference type="GO" id="GO:0033768">
    <property type="term" value="C:SUMO-targeted ubiquitin ligase complex"/>
    <property type="evidence" value="ECO:0007669"/>
    <property type="project" value="TreeGrafter"/>
</dbReference>
<dbReference type="GO" id="GO:0008270">
    <property type="term" value="F:zinc ion binding"/>
    <property type="evidence" value="ECO:0007669"/>
    <property type="project" value="UniProtKB-KW"/>
</dbReference>
<evidence type="ECO:0000256" key="1">
    <source>
        <dbReference type="ARBA" id="ARBA00022723"/>
    </source>
</evidence>
<dbReference type="EMBL" id="CM010718">
    <property type="protein sequence ID" value="RZC59860.1"/>
    <property type="molecule type" value="Genomic_DNA"/>
</dbReference>
<dbReference type="GO" id="GO:0032183">
    <property type="term" value="F:SUMO binding"/>
    <property type="evidence" value="ECO:0007669"/>
    <property type="project" value="TreeGrafter"/>
</dbReference>
<dbReference type="Gene3D" id="3.30.40.10">
    <property type="entry name" value="Zinc/RING finger domain, C3HC4 (zinc finger)"/>
    <property type="match status" value="1"/>
</dbReference>
<gene>
    <name evidence="7" type="ORF">C5167_007158</name>
</gene>
<dbReference type="PANTHER" id="PTHR47094:SF1">
    <property type="entry name" value="RING-TYPE E3 UBIQUITIN TRANSFERASE"/>
    <property type="match status" value="1"/>
</dbReference>
<keyword evidence="1" id="KW-0479">Metal-binding</keyword>
<dbReference type="Proteomes" id="UP000316621">
    <property type="component" value="Chromosome 4"/>
</dbReference>
<proteinExistence type="predicted"/>
<organism evidence="7 8">
    <name type="scientific">Papaver somniferum</name>
    <name type="common">Opium poppy</name>
    <dbReference type="NCBI Taxonomy" id="3469"/>
    <lineage>
        <taxon>Eukaryota</taxon>
        <taxon>Viridiplantae</taxon>
        <taxon>Streptophyta</taxon>
        <taxon>Embryophyta</taxon>
        <taxon>Tracheophyta</taxon>
        <taxon>Spermatophyta</taxon>
        <taxon>Magnoliopsida</taxon>
        <taxon>Ranunculales</taxon>
        <taxon>Papaveraceae</taxon>
        <taxon>Papaveroideae</taxon>
        <taxon>Papaver</taxon>
    </lineage>
</organism>
<dbReference type="OMA" id="IINCELH"/>
<evidence type="ECO:0000256" key="5">
    <source>
        <dbReference type="SAM" id="MobiDB-lite"/>
    </source>
</evidence>
<dbReference type="Pfam" id="PF13923">
    <property type="entry name" value="zf-C3HC4_2"/>
    <property type="match status" value="1"/>
</dbReference>
<sequence length="200" mass="21627">MADVLVTMANIFRRAAAALVRSSQQGGGAGIVQSPTIDVEEVIDDDDEVVITSPTSFAQARRNREATITAERPPPSDDGSRLTQSSRYNLRKRPAPSDAVISADQYINLDGRRNSKKKRAVKPLVTPQAAPPKPLPKEPAFGCPVCMCSLVEATSTNCGHIFCKLCIQAALSARSKCPVCRKELSMKDTIRVYLPATELS</sequence>
<evidence type="ECO:0000313" key="8">
    <source>
        <dbReference type="Proteomes" id="UP000316621"/>
    </source>
</evidence>
<dbReference type="GO" id="GO:0140082">
    <property type="term" value="F:SUMO-ubiquitin ligase activity"/>
    <property type="evidence" value="ECO:0007669"/>
    <property type="project" value="TreeGrafter"/>
</dbReference>
<evidence type="ECO:0000256" key="2">
    <source>
        <dbReference type="ARBA" id="ARBA00022771"/>
    </source>
</evidence>
<dbReference type="InterPro" id="IPR049627">
    <property type="entry name" value="SLX8"/>
</dbReference>
<dbReference type="PROSITE" id="PS50089">
    <property type="entry name" value="ZF_RING_2"/>
    <property type="match status" value="1"/>
</dbReference>
<keyword evidence="8" id="KW-1185">Reference proteome</keyword>
<dbReference type="InterPro" id="IPR017907">
    <property type="entry name" value="Znf_RING_CS"/>
</dbReference>
<dbReference type="AlphaFoldDB" id="A0A4Y7JIJ3"/>
<dbReference type="OrthoDB" id="6105938at2759"/>
<evidence type="ECO:0000256" key="3">
    <source>
        <dbReference type="ARBA" id="ARBA00022833"/>
    </source>
</evidence>
<dbReference type="SMART" id="SM00184">
    <property type="entry name" value="RING"/>
    <property type="match status" value="1"/>
</dbReference>
<feature type="region of interest" description="Disordered" evidence="5">
    <location>
        <begin position="55"/>
        <end position="96"/>
    </location>
</feature>
<protein>
    <recommendedName>
        <fullName evidence="6">RING-type domain-containing protein</fullName>
    </recommendedName>
</protein>
<dbReference type="PROSITE" id="PS00518">
    <property type="entry name" value="ZF_RING_1"/>
    <property type="match status" value="1"/>
</dbReference>
<name>A0A4Y7JIJ3_PAPSO</name>
<accession>A0A4Y7JIJ3</accession>
<dbReference type="Gramene" id="RZC59860">
    <property type="protein sequence ID" value="RZC59860"/>
    <property type="gene ID" value="C5167_007158"/>
</dbReference>
<keyword evidence="2 4" id="KW-0863">Zinc-finger</keyword>
<dbReference type="PANTHER" id="PTHR47094">
    <property type="entry name" value="ELFLESS, ISOFORM B"/>
    <property type="match status" value="1"/>
</dbReference>
<feature type="domain" description="RING-type" evidence="6">
    <location>
        <begin position="143"/>
        <end position="181"/>
    </location>
</feature>
<dbReference type="STRING" id="3469.A0A4Y7JIJ3"/>
<dbReference type="GO" id="GO:0061630">
    <property type="term" value="F:ubiquitin protein ligase activity"/>
    <property type="evidence" value="ECO:0007669"/>
    <property type="project" value="InterPro"/>
</dbReference>
<reference evidence="7 8" key="1">
    <citation type="journal article" date="2018" name="Science">
        <title>The opium poppy genome and morphinan production.</title>
        <authorList>
            <person name="Guo L."/>
            <person name="Winzer T."/>
            <person name="Yang X."/>
            <person name="Li Y."/>
            <person name="Ning Z."/>
            <person name="He Z."/>
            <person name="Teodor R."/>
            <person name="Lu Y."/>
            <person name="Bowser T.A."/>
            <person name="Graham I.A."/>
            <person name="Ye K."/>
        </authorList>
    </citation>
    <scope>NUCLEOTIDE SEQUENCE [LARGE SCALE GENOMIC DNA]</scope>
    <source>
        <strain evidence="8">cv. HN1</strain>
        <tissue evidence="7">Leaves</tissue>
    </source>
</reference>
<evidence type="ECO:0000259" key="6">
    <source>
        <dbReference type="PROSITE" id="PS50089"/>
    </source>
</evidence>
<evidence type="ECO:0000256" key="4">
    <source>
        <dbReference type="PROSITE-ProRule" id="PRU00175"/>
    </source>
</evidence>